<dbReference type="EMBL" id="JBHUME010000011">
    <property type="protein sequence ID" value="MFD2614203.1"/>
    <property type="molecule type" value="Genomic_DNA"/>
</dbReference>
<dbReference type="Gene3D" id="3.30.530.20">
    <property type="match status" value="1"/>
</dbReference>
<dbReference type="RefSeq" id="WP_377604811.1">
    <property type="nucleotide sequence ID" value="NZ_JBHUME010000011.1"/>
</dbReference>
<dbReference type="CDD" id="cd07820">
    <property type="entry name" value="SRPBCC_3"/>
    <property type="match status" value="1"/>
</dbReference>
<evidence type="ECO:0000313" key="1">
    <source>
        <dbReference type="EMBL" id="MFD2614203.1"/>
    </source>
</evidence>
<dbReference type="Pfam" id="PF10604">
    <property type="entry name" value="Polyketide_cyc2"/>
    <property type="match status" value="1"/>
</dbReference>
<dbReference type="Proteomes" id="UP001597541">
    <property type="component" value="Unassembled WGS sequence"/>
</dbReference>
<reference evidence="2" key="1">
    <citation type="journal article" date="2019" name="Int. J. Syst. Evol. Microbiol.">
        <title>The Global Catalogue of Microorganisms (GCM) 10K type strain sequencing project: providing services to taxonomists for standard genome sequencing and annotation.</title>
        <authorList>
            <consortium name="The Broad Institute Genomics Platform"/>
            <consortium name="The Broad Institute Genome Sequencing Center for Infectious Disease"/>
            <person name="Wu L."/>
            <person name="Ma J."/>
        </authorList>
    </citation>
    <scope>NUCLEOTIDE SEQUENCE [LARGE SCALE GENOMIC DNA]</scope>
    <source>
        <strain evidence="2">KCTC 3950</strain>
    </source>
</reference>
<organism evidence="1 2">
    <name type="scientific">Paenibacillus gansuensis</name>
    <dbReference type="NCBI Taxonomy" id="306542"/>
    <lineage>
        <taxon>Bacteria</taxon>
        <taxon>Bacillati</taxon>
        <taxon>Bacillota</taxon>
        <taxon>Bacilli</taxon>
        <taxon>Bacillales</taxon>
        <taxon>Paenibacillaceae</taxon>
        <taxon>Paenibacillus</taxon>
    </lineage>
</organism>
<keyword evidence="2" id="KW-1185">Reference proteome</keyword>
<comment type="caution">
    <text evidence="1">The sequence shown here is derived from an EMBL/GenBank/DDBJ whole genome shotgun (WGS) entry which is preliminary data.</text>
</comment>
<accession>A0ABW5PHV2</accession>
<evidence type="ECO:0000313" key="2">
    <source>
        <dbReference type="Proteomes" id="UP001597541"/>
    </source>
</evidence>
<dbReference type="InterPro" id="IPR023393">
    <property type="entry name" value="START-like_dom_sf"/>
</dbReference>
<sequence length="155" mass="17516">MPVIQHTVSIQAPVERCFDLARNVDVHTQTTAATKEKAVGGVTTGLLKLGDEVVWEALHFGVKQRLTARIIEMEAPRRFVDVMVKGAFDSFVHQHEFIGRPDGSTLMVDNFEYKSPLGVLGKLADRLFLERYMRRFLKERALALKELAEGNRSFS</sequence>
<dbReference type="SUPFAM" id="SSF55961">
    <property type="entry name" value="Bet v1-like"/>
    <property type="match status" value="1"/>
</dbReference>
<protein>
    <submittedName>
        <fullName evidence="1">SRPBCC family protein</fullName>
    </submittedName>
</protein>
<gene>
    <name evidence="1" type="ORF">ACFSUF_17480</name>
</gene>
<proteinExistence type="predicted"/>
<dbReference type="InterPro" id="IPR019587">
    <property type="entry name" value="Polyketide_cyclase/dehydratase"/>
</dbReference>
<name>A0ABW5PHV2_9BACL</name>